<feature type="compositionally biased region" description="Low complexity" evidence="1">
    <location>
        <begin position="74"/>
        <end position="85"/>
    </location>
</feature>
<protein>
    <submittedName>
        <fullName evidence="2">Uncharacterized protein</fullName>
    </submittedName>
</protein>
<reference evidence="2" key="1">
    <citation type="submission" date="2024-05" db="EMBL/GenBank/DDBJ databases">
        <title>Whole genome shotgun sequence of Streptomyces hydrogenans NBRC 13475.</title>
        <authorList>
            <person name="Komaki H."/>
            <person name="Tamura T."/>
        </authorList>
    </citation>
    <scope>NUCLEOTIDE SEQUENCE</scope>
    <source>
        <strain evidence="2">NBRC 13475</strain>
    </source>
</reference>
<organism evidence="2 3">
    <name type="scientific">Streptomyces hydrogenans</name>
    <dbReference type="NCBI Taxonomy" id="1873719"/>
    <lineage>
        <taxon>Bacteria</taxon>
        <taxon>Bacillati</taxon>
        <taxon>Actinomycetota</taxon>
        <taxon>Actinomycetes</taxon>
        <taxon>Kitasatosporales</taxon>
        <taxon>Streptomycetaceae</taxon>
        <taxon>Streptomyces</taxon>
    </lineage>
</organism>
<feature type="region of interest" description="Disordered" evidence="1">
    <location>
        <begin position="1"/>
        <end position="134"/>
    </location>
</feature>
<feature type="compositionally biased region" description="Basic and acidic residues" evidence="1">
    <location>
        <begin position="113"/>
        <end position="122"/>
    </location>
</feature>
<evidence type="ECO:0000256" key="1">
    <source>
        <dbReference type="SAM" id="MobiDB-lite"/>
    </source>
</evidence>
<evidence type="ECO:0000313" key="2">
    <source>
        <dbReference type="EMBL" id="GHI24626.1"/>
    </source>
</evidence>
<dbReference type="Proteomes" id="UP001052739">
    <property type="component" value="Unassembled WGS sequence"/>
</dbReference>
<comment type="caution">
    <text evidence="2">The sequence shown here is derived from an EMBL/GenBank/DDBJ whole genome shotgun (WGS) entry which is preliminary data.</text>
</comment>
<name>A0ABQ3PHY6_9ACTN</name>
<gene>
    <name evidence="2" type="ORF">Shyd_59970</name>
</gene>
<proteinExistence type="predicted"/>
<accession>A0ABQ3PHY6</accession>
<evidence type="ECO:0000313" key="3">
    <source>
        <dbReference type="Proteomes" id="UP001052739"/>
    </source>
</evidence>
<dbReference type="EMBL" id="BNDW01000065">
    <property type="protein sequence ID" value="GHI24626.1"/>
    <property type="molecule type" value="Genomic_DNA"/>
</dbReference>
<sequence>MPSAGEEATTAPISATTAGATPVQRFGAPQRHHRAEQQQTALLRAGRAGPTPGWRSVSCTAPTVIRTGPRRSSLRVVVSSTASAARWEEDHRERQTEEQPAGEADRLPGLLQEHPDGDEVGARADQGGDPPTAG</sequence>
<keyword evidence="3" id="KW-1185">Reference proteome</keyword>
<feature type="compositionally biased region" description="Basic and acidic residues" evidence="1">
    <location>
        <begin position="86"/>
        <end position="97"/>
    </location>
</feature>